<proteinExistence type="predicted"/>
<dbReference type="AlphaFoldDB" id="A0AA39WI72"/>
<keyword evidence="2" id="KW-1185">Reference proteome</keyword>
<dbReference type="Proteomes" id="UP001174934">
    <property type="component" value="Unassembled WGS sequence"/>
</dbReference>
<evidence type="ECO:0000313" key="2">
    <source>
        <dbReference type="Proteomes" id="UP001174934"/>
    </source>
</evidence>
<reference evidence="1" key="1">
    <citation type="submission" date="2023-06" db="EMBL/GenBank/DDBJ databases">
        <title>Genome-scale phylogeny and comparative genomics of the fungal order Sordariales.</title>
        <authorList>
            <consortium name="Lawrence Berkeley National Laboratory"/>
            <person name="Hensen N."/>
            <person name="Bonometti L."/>
            <person name="Westerberg I."/>
            <person name="Brannstrom I.O."/>
            <person name="Guillou S."/>
            <person name="Cros-Aarteil S."/>
            <person name="Calhoun S."/>
            <person name="Haridas S."/>
            <person name="Kuo A."/>
            <person name="Mondo S."/>
            <person name="Pangilinan J."/>
            <person name="Riley R."/>
            <person name="LaButti K."/>
            <person name="Andreopoulos B."/>
            <person name="Lipzen A."/>
            <person name="Chen C."/>
            <person name="Yanf M."/>
            <person name="Daum C."/>
            <person name="Ng V."/>
            <person name="Clum A."/>
            <person name="Steindorff A."/>
            <person name="Ohm R."/>
            <person name="Martin F."/>
            <person name="Silar P."/>
            <person name="Natvig D."/>
            <person name="Lalanne C."/>
            <person name="Gautier V."/>
            <person name="Ament-velasquez S.L."/>
            <person name="Kruys A."/>
            <person name="Hutchinson M.I."/>
            <person name="Powell A.J."/>
            <person name="Barry K."/>
            <person name="Miller A.N."/>
            <person name="Grigoriev I.V."/>
            <person name="Debuchy R."/>
            <person name="Gladieux P."/>
            <person name="Thoren M.H."/>
            <person name="Johannesson H."/>
        </authorList>
    </citation>
    <scope>NUCLEOTIDE SEQUENCE</scope>
    <source>
        <strain evidence="1">SMH3391-2</strain>
    </source>
</reference>
<comment type="caution">
    <text evidence="1">The sequence shown here is derived from an EMBL/GenBank/DDBJ whole genome shotgun (WGS) entry which is preliminary data.</text>
</comment>
<sequence>MIDAGVVAVGRSVGEGTYVHSSRVVVWILGKRDLHRVPSPKPVNHYVKMRVYDCLRKVAFWLIPFPVCTRTRMRRILLFYSGTPARHGRTKYAHIISELCLSVSRCSQWTAKEGRYCSAFTAYAALRPIEEALPPGAGLSWLLPLTPSEAIYHGSRSGGTSSRTVADGPYVVGGGGRVVDTQPRLGCLAASFALAWSSQASKMLRQPPLGLGRQGEGALDAWLSLAGPPPTTTKRAIVLIRPSYIGLCMCSGLSRTCCPPISACRKPRFCAPKQP</sequence>
<accession>A0AA39WI72</accession>
<organism evidence="1 2">
    <name type="scientific">Bombardia bombarda</name>
    <dbReference type="NCBI Taxonomy" id="252184"/>
    <lineage>
        <taxon>Eukaryota</taxon>
        <taxon>Fungi</taxon>
        <taxon>Dikarya</taxon>
        <taxon>Ascomycota</taxon>
        <taxon>Pezizomycotina</taxon>
        <taxon>Sordariomycetes</taxon>
        <taxon>Sordariomycetidae</taxon>
        <taxon>Sordariales</taxon>
        <taxon>Lasiosphaeriaceae</taxon>
        <taxon>Bombardia</taxon>
    </lineage>
</organism>
<protein>
    <submittedName>
        <fullName evidence="1">Uncharacterized protein</fullName>
    </submittedName>
</protein>
<gene>
    <name evidence="1" type="ORF">B0T17DRAFT_645165</name>
</gene>
<dbReference type="EMBL" id="JAULSR010000006">
    <property type="protein sequence ID" value="KAK0615868.1"/>
    <property type="molecule type" value="Genomic_DNA"/>
</dbReference>
<evidence type="ECO:0000313" key="1">
    <source>
        <dbReference type="EMBL" id="KAK0615868.1"/>
    </source>
</evidence>
<name>A0AA39WI72_9PEZI</name>